<reference evidence="2" key="1">
    <citation type="submission" date="2023-01" db="EMBL/GenBank/DDBJ databases">
        <authorList>
            <person name="Piombo E."/>
        </authorList>
    </citation>
    <scope>NUCLEOTIDE SEQUENCE</scope>
</reference>
<name>A0AA35PYX9_9HYPO</name>
<dbReference type="EMBL" id="CABFNP030000705">
    <property type="protein sequence ID" value="CAI6081096.1"/>
    <property type="molecule type" value="Genomic_DNA"/>
</dbReference>
<comment type="caution">
    <text evidence="2">The sequence shown here is derived from an EMBL/GenBank/DDBJ whole genome shotgun (WGS) entry which is preliminary data.</text>
</comment>
<feature type="compositionally biased region" description="Polar residues" evidence="1">
    <location>
        <begin position="29"/>
        <end position="49"/>
    </location>
</feature>
<gene>
    <name evidence="2" type="ORF">CCHLO57077_00003945</name>
</gene>
<sequence>MAKKWWPNKSQKAKANGQPENQPAAASGAQAQEENPLQQRSENITTESGRPSRRNLTKGISLPGPSRTHPDGIPKIRIKETSKTVPRRTTKTLTKGTGPTCLAKVETRLGR</sequence>
<dbReference type="Proteomes" id="UP001160390">
    <property type="component" value="Unassembled WGS sequence"/>
</dbReference>
<accession>A0AA35PYX9</accession>
<evidence type="ECO:0000313" key="2">
    <source>
        <dbReference type="EMBL" id="CAI6081096.1"/>
    </source>
</evidence>
<proteinExistence type="predicted"/>
<keyword evidence="3" id="KW-1185">Reference proteome</keyword>
<evidence type="ECO:0000313" key="3">
    <source>
        <dbReference type="Proteomes" id="UP001160390"/>
    </source>
</evidence>
<dbReference type="AlphaFoldDB" id="A0AA35PYX9"/>
<evidence type="ECO:0000256" key="1">
    <source>
        <dbReference type="SAM" id="MobiDB-lite"/>
    </source>
</evidence>
<organism evidence="2 3">
    <name type="scientific">Clonostachys chloroleuca</name>
    <dbReference type="NCBI Taxonomy" id="1926264"/>
    <lineage>
        <taxon>Eukaryota</taxon>
        <taxon>Fungi</taxon>
        <taxon>Dikarya</taxon>
        <taxon>Ascomycota</taxon>
        <taxon>Pezizomycotina</taxon>
        <taxon>Sordariomycetes</taxon>
        <taxon>Hypocreomycetidae</taxon>
        <taxon>Hypocreales</taxon>
        <taxon>Bionectriaceae</taxon>
        <taxon>Clonostachys</taxon>
    </lineage>
</organism>
<protein>
    <submittedName>
        <fullName evidence="2">Uncharacterized protein</fullName>
    </submittedName>
</protein>
<feature type="region of interest" description="Disordered" evidence="1">
    <location>
        <begin position="1"/>
        <end position="74"/>
    </location>
</feature>